<dbReference type="InterPro" id="IPR013321">
    <property type="entry name" value="Arc_rbn_hlx_hlx"/>
</dbReference>
<gene>
    <name evidence="1" type="ORF">A2849_02540</name>
</gene>
<sequence>MKTVTSIKLDKQVKEEAGKLASRMGLNLSSVVNATLKRFVMERRVVFSLAPEFNAKTKREILKMRRDVKQQKDIIGPFDSFEDLKTSLMK</sequence>
<dbReference type="GO" id="GO:0006355">
    <property type="term" value="P:regulation of DNA-templated transcription"/>
    <property type="evidence" value="ECO:0007669"/>
    <property type="project" value="InterPro"/>
</dbReference>
<accession>A0A1G2MA74</accession>
<dbReference type="Proteomes" id="UP000178121">
    <property type="component" value="Unassembled WGS sequence"/>
</dbReference>
<dbReference type="Gene3D" id="1.10.1220.10">
    <property type="entry name" value="Met repressor-like"/>
    <property type="match status" value="1"/>
</dbReference>
<evidence type="ECO:0000313" key="2">
    <source>
        <dbReference type="Proteomes" id="UP000178121"/>
    </source>
</evidence>
<name>A0A1G2MA74_9BACT</name>
<proteinExistence type="predicted"/>
<evidence type="ECO:0008006" key="3">
    <source>
        <dbReference type="Google" id="ProtNLM"/>
    </source>
</evidence>
<dbReference type="AlphaFoldDB" id="A0A1G2MA74"/>
<dbReference type="EMBL" id="MHRI01000023">
    <property type="protein sequence ID" value="OHA20778.1"/>
    <property type="molecule type" value="Genomic_DNA"/>
</dbReference>
<reference evidence="1 2" key="1">
    <citation type="journal article" date="2016" name="Nat. Commun.">
        <title>Thousands of microbial genomes shed light on interconnected biogeochemical processes in an aquifer system.</title>
        <authorList>
            <person name="Anantharaman K."/>
            <person name="Brown C.T."/>
            <person name="Hug L.A."/>
            <person name="Sharon I."/>
            <person name="Castelle C.J."/>
            <person name="Probst A.J."/>
            <person name="Thomas B.C."/>
            <person name="Singh A."/>
            <person name="Wilkins M.J."/>
            <person name="Karaoz U."/>
            <person name="Brodie E.L."/>
            <person name="Williams K.H."/>
            <person name="Hubbard S.S."/>
            <person name="Banfield J.F."/>
        </authorList>
    </citation>
    <scope>NUCLEOTIDE SEQUENCE [LARGE SCALE GENOMIC DNA]</scope>
</reference>
<evidence type="ECO:0000313" key="1">
    <source>
        <dbReference type="EMBL" id="OHA20778.1"/>
    </source>
</evidence>
<organism evidence="1 2">
    <name type="scientific">Candidatus Taylorbacteria bacterium RIFCSPHIGHO2_01_FULL_51_15</name>
    <dbReference type="NCBI Taxonomy" id="1802304"/>
    <lineage>
        <taxon>Bacteria</taxon>
        <taxon>Candidatus Tayloriibacteriota</taxon>
    </lineage>
</organism>
<protein>
    <recommendedName>
        <fullName evidence="3">Damage-inducible protein J</fullName>
    </recommendedName>
</protein>
<comment type="caution">
    <text evidence="1">The sequence shown here is derived from an EMBL/GenBank/DDBJ whole genome shotgun (WGS) entry which is preliminary data.</text>
</comment>